<sequence>MKKVLLVGAAVTTVIFGGVTIAWASTDNQEAITAEQALKTAFAQADGFIEEVDLSFEEDDHYYEVEIESRTGEYEFQVDASTGKLLKSQDRTKEDAEEYDDTHYPNKPANLTSFTEYSTVVEQVDTNGLTFHLEKDNPGSRIMFLVNGDKEKQYKIIYKKEEHFLKIIDLMENDQVYSGFIS</sequence>
<evidence type="ECO:0000313" key="2">
    <source>
        <dbReference type="EMBL" id="PWU70169.1"/>
    </source>
</evidence>
<evidence type="ECO:0000259" key="1">
    <source>
        <dbReference type="Pfam" id="PF03413"/>
    </source>
</evidence>
<accession>A0A317L8M9</accession>
<gene>
    <name evidence="2" type="ORF">DLJ74_01520</name>
</gene>
<feature type="domain" description="PepSY" evidence="1">
    <location>
        <begin position="31"/>
        <end position="88"/>
    </location>
</feature>
<reference evidence="2 3" key="1">
    <citation type="submission" date="2018-05" db="EMBL/GenBank/DDBJ databases">
        <title>Genomic analysis of Gracilibacillus dipsosauri DD1 reveals novel features of a salt-tolerant amylase.</title>
        <authorList>
            <person name="Deutch C.E."/>
            <person name="Yang S."/>
        </authorList>
    </citation>
    <scope>NUCLEOTIDE SEQUENCE [LARGE SCALE GENOMIC DNA]</scope>
    <source>
        <strain evidence="2 3">DD1</strain>
    </source>
</reference>
<dbReference type="EMBL" id="QGTD01000003">
    <property type="protein sequence ID" value="PWU70169.1"/>
    <property type="molecule type" value="Genomic_DNA"/>
</dbReference>
<dbReference type="Pfam" id="PF03413">
    <property type="entry name" value="PepSY"/>
    <property type="match status" value="1"/>
</dbReference>
<proteinExistence type="predicted"/>
<keyword evidence="3" id="KW-1185">Reference proteome</keyword>
<organism evidence="2 3">
    <name type="scientific">Gracilibacillus dipsosauri</name>
    <dbReference type="NCBI Taxonomy" id="178340"/>
    <lineage>
        <taxon>Bacteria</taxon>
        <taxon>Bacillati</taxon>
        <taxon>Bacillota</taxon>
        <taxon>Bacilli</taxon>
        <taxon>Bacillales</taxon>
        <taxon>Bacillaceae</taxon>
        <taxon>Gracilibacillus</taxon>
    </lineage>
</organism>
<dbReference type="Gene3D" id="3.10.450.40">
    <property type="match status" value="1"/>
</dbReference>
<dbReference type="Proteomes" id="UP000245624">
    <property type="component" value="Unassembled WGS sequence"/>
</dbReference>
<dbReference type="RefSeq" id="WP_109983056.1">
    <property type="nucleotide sequence ID" value="NZ_QGTD01000003.1"/>
</dbReference>
<dbReference type="AlphaFoldDB" id="A0A317L8M9"/>
<name>A0A317L8M9_9BACI</name>
<evidence type="ECO:0000313" key="3">
    <source>
        <dbReference type="Proteomes" id="UP000245624"/>
    </source>
</evidence>
<dbReference type="OrthoDB" id="2168541at2"/>
<dbReference type="InterPro" id="IPR025711">
    <property type="entry name" value="PepSY"/>
</dbReference>
<comment type="caution">
    <text evidence="2">The sequence shown here is derived from an EMBL/GenBank/DDBJ whole genome shotgun (WGS) entry which is preliminary data.</text>
</comment>
<protein>
    <recommendedName>
        <fullName evidence="1">PepSY domain-containing protein</fullName>
    </recommendedName>
</protein>